<organism evidence="5 6">
    <name type="scientific">Pseudomonas aeruginosa</name>
    <dbReference type="NCBI Taxonomy" id="287"/>
    <lineage>
        <taxon>Bacteria</taxon>
        <taxon>Pseudomonadati</taxon>
        <taxon>Pseudomonadota</taxon>
        <taxon>Gammaproteobacteria</taxon>
        <taxon>Pseudomonadales</taxon>
        <taxon>Pseudomonadaceae</taxon>
        <taxon>Pseudomonas</taxon>
    </lineage>
</organism>
<evidence type="ECO:0000256" key="4">
    <source>
        <dbReference type="HAMAP-Rule" id="MF_02200"/>
    </source>
</evidence>
<sequence length="110" mass="12114">MPEALQIASLILHCRPERLPAVKANLALLDGLEIYQESPQGKLILVLEAEREEQILDTLGQLQNLPGVLNAVLVYHEILHDDDDSNDAAAMTDRAIPCSPEETIDEPHPS</sequence>
<dbReference type="RefSeq" id="WP_023464393.1">
    <property type="nucleotide sequence ID" value="NZ_CAADLW010001231.1"/>
</dbReference>
<dbReference type="Gene3D" id="3.30.70.920">
    <property type="match status" value="1"/>
</dbReference>
<dbReference type="Pfam" id="PF03927">
    <property type="entry name" value="NapD"/>
    <property type="match status" value="1"/>
</dbReference>
<evidence type="ECO:0000256" key="2">
    <source>
        <dbReference type="ARBA" id="ARBA00022490"/>
    </source>
</evidence>
<evidence type="ECO:0000313" key="6">
    <source>
        <dbReference type="Proteomes" id="UP000194857"/>
    </source>
</evidence>
<comment type="subcellular location">
    <subcellularLocation>
        <location evidence="1 4">Cytoplasm</location>
    </subcellularLocation>
</comment>
<keyword evidence="3 4" id="KW-0143">Chaperone</keyword>
<name>A0A241XT84_PSEAI</name>
<evidence type="ECO:0000313" key="5">
    <source>
        <dbReference type="EMBL" id="OTI63994.1"/>
    </source>
</evidence>
<comment type="function">
    <text evidence="4">Chaperone for NapA, the catalytic subunit of the periplasmic nitrate reductase. It binds directly and specifically to the twin-arginine signal peptide of NapA, preventing premature interaction with the Tat translocase and premature export.</text>
</comment>
<dbReference type="GO" id="GO:0005048">
    <property type="term" value="F:signal sequence binding"/>
    <property type="evidence" value="ECO:0007669"/>
    <property type="project" value="UniProtKB-UniRule"/>
</dbReference>
<dbReference type="PANTHER" id="PTHR38603:SF1">
    <property type="entry name" value="CHAPERONE NAPD"/>
    <property type="match status" value="1"/>
</dbReference>
<protein>
    <recommendedName>
        <fullName evidence="4">Chaperone NapD</fullName>
    </recommendedName>
    <alternativeName>
        <fullName evidence="4">NapA signal peptide-binding chaperone NapD</fullName>
    </alternativeName>
</protein>
<dbReference type="FunFam" id="3.30.70.920:FF:000004">
    <property type="entry name" value="Chaperone NapD"/>
    <property type="match status" value="1"/>
</dbReference>
<dbReference type="AlphaFoldDB" id="A0A241XT84"/>
<dbReference type="PANTHER" id="PTHR38603">
    <property type="entry name" value="CHAPERONE NAPD"/>
    <property type="match status" value="1"/>
</dbReference>
<comment type="caution">
    <text evidence="5">The sequence shown here is derived from an EMBL/GenBank/DDBJ whole genome shotgun (WGS) entry which is preliminary data.</text>
</comment>
<keyword evidence="2 4" id="KW-0963">Cytoplasm</keyword>
<proteinExistence type="inferred from homology"/>
<dbReference type="HAMAP" id="MF_02200">
    <property type="entry name" value="NapD"/>
    <property type="match status" value="1"/>
</dbReference>
<dbReference type="EMBL" id="NFFZ01000003">
    <property type="protein sequence ID" value="OTI63994.1"/>
    <property type="molecule type" value="Genomic_DNA"/>
</dbReference>
<dbReference type="Proteomes" id="UP000194857">
    <property type="component" value="Unassembled WGS sequence"/>
</dbReference>
<gene>
    <name evidence="4" type="primary">napD</name>
    <name evidence="5" type="ORF">CAZ10_07190</name>
</gene>
<accession>A0A241XT84</accession>
<comment type="subunit">
    <text evidence="4">Interacts with the cytoplasmic NapA precursor.</text>
</comment>
<reference evidence="5 6" key="1">
    <citation type="submission" date="2017-05" db="EMBL/GenBank/DDBJ databases">
        <authorList>
            <person name="Song R."/>
            <person name="Chenine A.L."/>
            <person name="Ruprecht R.M."/>
        </authorList>
    </citation>
    <scope>NUCLEOTIDE SEQUENCE [LARGE SCALE GENOMIC DNA]</scope>
    <source>
        <strain evidence="5 6">S567_C10_BS</strain>
    </source>
</reference>
<dbReference type="GO" id="GO:0005737">
    <property type="term" value="C:cytoplasm"/>
    <property type="evidence" value="ECO:0007669"/>
    <property type="project" value="UniProtKB-SubCell"/>
</dbReference>
<comment type="similarity">
    <text evidence="4">Belongs to the NapD family.</text>
</comment>
<evidence type="ECO:0000256" key="3">
    <source>
        <dbReference type="ARBA" id="ARBA00023186"/>
    </source>
</evidence>
<dbReference type="GO" id="GO:0051224">
    <property type="term" value="P:negative regulation of protein transport"/>
    <property type="evidence" value="ECO:0007669"/>
    <property type="project" value="UniProtKB-UniRule"/>
</dbReference>
<dbReference type="InterPro" id="IPR005623">
    <property type="entry name" value="Chaperone_NapD_NO3_reduct"/>
</dbReference>
<evidence type="ECO:0000256" key="1">
    <source>
        <dbReference type="ARBA" id="ARBA00004496"/>
    </source>
</evidence>